<evidence type="ECO:0000256" key="1">
    <source>
        <dbReference type="ARBA" id="ARBA00022864"/>
    </source>
</evidence>
<comment type="function">
    <text evidence="3">Functions as a two-component phosphorelay mediators between cytokinin sensor histidine kinases and response regulators (B-type ARRs). Plays an important role in propagating cytokinin signal transduction.</text>
</comment>
<sequence>MTSHLRSSIRYEEDQDPVSDLLRNPTPVPFITYGLVFGFTLMDFAHFFKGLVLWTKKVDAHVHQFKGSSASVGAQRVKNVYMAFRNYCEEMDHEGCLTCLHQLKQEYFLVKNKLETLFKLEQQIMAVGGSIPMMW</sequence>
<reference evidence="6 7" key="1">
    <citation type="submission" date="2020-08" db="EMBL/GenBank/DDBJ databases">
        <title>Plant Genome Project.</title>
        <authorList>
            <person name="Zhang R.-G."/>
        </authorList>
    </citation>
    <scope>NUCLEOTIDE SEQUENCE [LARGE SCALE GENOMIC DNA]</scope>
    <source>
        <tissue evidence="6">Rhizome</tissue>
    </source>
</reference>
<keyword evidence="4" id="KW-1133">Transmembrane helix</keyword>
<dbReference type="GO" id="GO:0009736">
    <property type="term" value="P:cytokinin-activated signaling pathway"/>
    <property type="evidence" value="ECO:0007669"/>
    <property type="project" value="UniProtKB-KW"/>
</dbReference>
<dbReference type="PANTHER" id="PTHR28242:SF52">
    <property type="entry name" value="PHOSPHORELAY INTERMEDIATE PROTEIN YPD1"/>
    <property type="match status" value="1"/>
</dbReference>
<evidence type="ECO:0000256" key="4">
    <source>
        <dbReference type="SAM" id="Phobius"/>
    </source>
</evidence>
<feature type="transmembrane region" description="Helical" evidence="4">
    <location>
        <begin position="30"/>
        <end position="48"/>
    </location>
</feature>
<dbReference type="InterPro" id="IPR036641">
    <property type="entry name" value="HPT_dom_sf"/>
</dbReference>
<dbReference type="Pfam" id="PF01627">
    <property type="entry name" value="Hpt"/>
    <property type="match status" value="1"/>
</dbReference>
<evidence type="ECO:0000256" key="3">
    <source>
        <dbReference type="RuleBase" id="RU369004"/>
    </source>
</evidence>
<keyword evidence="2 3" id="KW-0902">Two-component regulatory system</keyword>
<keyword evidence="1 3" id="KW-0932">Cytokinin signaling pathway</keyword>
<keyword evidence="4" id="KW-0472">Membrane</keyword>
<dbReference type="Proteomes" id="UP000734854">
    <property type="component" value="Unassembled WGS sequence"/>
</dbReference>
<dbReference type="SUPFAM" id="SSF47226">
    <property type="entry name" value="Histidine-containing phosphotransfer domain, HPT domain"/>
    <property type="match status" value="1"/>
</dbReference>
<dbReference type="InterPro" id="IPR008207">
    <property type="entry name" value="Sig_transdc_His_kin_Hpt_dom"/>
</dbReference>
<name>A0A8J5H1B9_ZINOF</name>
<keyword evidence="4" id="KW-0812">Transmembrane</keyword>
<dbReference type="PANTHER" id="PTHR28242">
    <property type="entry name" value="PHOSPHORELAY INTERMEDIATE PROTEIN YPD1"/>
    <property type="match status" value="1"/>
</dbReference>
<dbReference type="AlphaFoldDB" id="A0A8J5H1B9"/>
<keyword evidence="7" id="KW-1185">Reference proteome</keyword>
<comment type="caution">
    <text evidence="6">The sequence shown here is derived from an EMBL/GenBank/DDBJ whole genome shotgun (WGS) entry which is preliminary data.</text>
</comment>
<dbReference type="GO" id="GO:0009927">
    <property type="term" value="F:histidine phosphotransfer kinase activity"/>
    <property type="evidence" value="ECO:0007669"/>
    <property type="project" value="UniProtKB-UniRule"/>
</dbReference>
<dbReference type="GO" id="GO:0043424">
    <property type="term" value="F:protein histidine kinase binding"/>
    <property type="evidence" value="ECO:0007669"/>
    <property type="project" value="UniProtKB-UniRule"/>
</dbReference>
<comment type="subcellular location">
    <subcellularLocation>
        <location evidence="3">Cytoplasm</location>
        <location evidence="3">Cytosol</location>
    </subcellularLocation>
    <subcellularLocation>
        <location evidence="3">Nucleus</location>
    </subcellularLocation>
</comment>
<dbReference type="EMBL" id="JACMSC010000007">
    <property type="protein sequence ID" value="KAG6514776.1"/>
    <property type="molecule type" value="Genomic_DNA"/>
</dbReference>
<comment type="domain">
    <text evidence="3">Histidine-containing phosphotransfer domain (HPt) contains an active histidine that mediates the phosphotransfer.</text>
</comment>
<evidence type="ECO:0000313" key="7">
    <source>
        <dbReference type="Proteomes" id="UP000734854"/>
    </source>
</evidence>
<protein>
    <recommendedName>
        <fullName evidence="3">Histidine-containing phosphotransfer protein</fullName>
    </recommendedName>
</protein>
<dbReference type="GO" id="GO:0005634">
    <property type="term" value="C:nucleus"/>
    <property type="evidence" value="ECO:0007669"/>
    <property type="project" value="UniProtKB-SubCell"/>
</dbReference>
<proteinExistence type="predicted"/>
<evidence type="ECO:0000313" key="6">
    <source>
        <dbReference type="EMBL" id="KAG6514776.1"/>
    </source>
</evidence>
<gene>
    <name evidence="6" type="ORF">ZIOFF_025146</name>
</gene>
<dbReference type="InterPro" id="IPR045871">
    <property type="entry name" value="AHP1-5/YPD1"/>
</dbReference>
<evidence type="ECO:0000259" key="5">
    <source>
        <dbReference type="Pfam" id="PF01627"/>
    </source>
</evidence>
<organism evidence="6 7">
    <name type="scientific">Zingiber officinale</name>
    <name type="common">Ginger</name>
    <name type="synonym">Amomum zingiber</name>
    <dbReference type="NCBI Taxonomy" id="94328"/>
    <lineage>
        <taxon>Eukaryota</taxon>
        <taxon>Viridiplantae</taxon>
        <taxon>Streptophyta</taxon>
        <taxon>Embryophyta</taxon>
        <taxon>Tracheophyta</taxon>
        <taxon>Spermatophyta</taxon>
        <taxon>Magnoliopsida</taxon>
        <taxon>Liliopsida</taxon>
        <taxon>Zingiberales</taxon>
        <taxon>Zingiberaceae</taxon>
        <taxon>Zingiber</taxon>
    </lineage>
</organism>
<evidence type="ECO:0000256" key="2">
    <source>
        <dbReference type="ARBA" id="ARBA00023012"/>
    </source>
</evidence>
<dbReference type="GO" id="GO:0000160">
    <property type="term" value="P:phosphorelay signal transduction system"/>
    <property type="evidence" value="ECO:0007669"/>
    <property type="project" value="UniProtKB-UniRule"/>
</dbReference>
<dbReference type="GO" id="GO:0005829">
    <property type="term" value="C:cytosol"/>
    <property type="evidence" value="ECO:0007669"/>
    <property type="project" value="UniProtKB-SubCell"/>
</dbReference>
<feature type="domain" description="HPt" evidence="5">
    <location>
        <begin position="57"/>
        <end position="107"/>
    </location>
</feature>
<dbReference type="Gene3D" id="1.20.120.160">
    <property type="entry name" value="HPT domain"/>
    <property type="match status" value="1"/>
</dbReference>
<accession>A0A8J5H1B9</accession>